<dbReference type="InterPro" id="IPR014729">
    <property type="entry name" value="Rossmann-like_a/b/a_fold"/>
</dbReference>
<organism evidence="15 16">
    <name type="scientific">Cryptococcus neoformans Tu259-1</name>
    <dbReference type="NCBI Taxonomy" id="1230072"/>
    <lineage>
        <taxon>Eukaryota</taxon>
        <taxon>Fungi</taxon>
        <taxon>Dikarya</taxon>
        <taxon>Basidiomycota</taxon>
        <taxon>Agaricomycotina</taxon>
        <taxon>Tremellomycetes</taxon>
        <taxon>Tremellales</taxon>
        <taxon>Cryptococcaceae</taxon>
        <taxon>Cryptococcus</taxon>
        <taxon>Cryptococcus neoformans species complex</taxon>
    </lineage>
</organism>
<dbReference type="EMBL" id="AMKT01000037">
    <property type="protein sequence ID" value="OXG23062.1"/>
    <property type="molecule type" value="Genomic_DNA"/>
</dbReference>
<evidence type="ECO:0000256" key="13">
    <source>
        <dbReference type="SAM" id="MobiDB-lite"/>
    </source>
</evidence>
<keyword evidence="3" id="KW-0285">Flavoprotein</keyword>
<dbReference type="GO" id="GO:0003919">
    <property type="term" value="F:FMN adenylyltransferase activity"/>
    <property type="evidence" value="ECO:0007669"/>
    <property type="project" value="UniProtKB-EC"/>
</dbReference>
<evidence type="ECO:0000256" key="4">
    <source>
        <dbReference type="ARBA" id="ARBA00022643"/>
    </source>
</evidence>
<evidence type="ECO:0000313" key="16">
    <source>
        <dbReference type="Proteomes" id="UP000199727"/>
    </source>
</evidence>
<keyword evidence="8" id="KW-0274">FAD</keyword>
<evidence type="ECO:0000313" key="15">
    <source>
        <dbReference type="EMBL" id="OXG23062.1"/>
    </source>
</evidence>
<evidence type="ECO:0000256" key="8">
    <source>
        <dbReference type="ARBA" id="ARBA00022827"/>
    </source>
</evidence>
<keyword evidence="4" id="KW-0288">FMN</keyword>
<evidence type="ECO:0000256" key="7">
    <source>
        <dbReference type="ARBA" id="ARBA00022741"/>
    </source>
</evidence>
<feature type="compositionally biased region" description="Pro residues" evidence="13">
    <location>
        <begin position="80"/>
        <end position="129"/>
    </location>
</feature>
<evidence type="ECO:0000259" key="14">
    <source>
        <dbReference type="Pfam" id="PF01507"/>
    </source>
</evidence>
<dbReference type="GO" id="GO:0006747">
    <property type="term" value="P:FAD biosynthetic process"/>
    <property type="evidence" value="ECO:0007669"/>
    <property type="project" value="TreeGrafter"/>
</dbReference>
<evidence type="ECO:0000256" key="9">
    <source>
        <dbReference type="ARBA" id="ARBA00022840"/>
    </source>
</evidence>
<feature type="region of interest" description="Disordered" evidence="13">
    <location>
        <begin position="281"/>
        <end position="302"/>
    </location>
</feature>
<protein>
    <recommendedName>
        <fullName evidence="2">FAD synthase</fullName>
        <ecNumber evidence="2">2.7.7.2</ecNumber>
    </recommendedName>
    <alternativeName>
        <fullName evidence="10">FAD pyrophosphorylase</fullName>
    </alternativeName>
    <alternativeName>
        <fullName evidence="11">FMN adenylyltransferase</fullName>
    </alternativeName>
</protein>
<dbReference type="SUPFAM" id="SSF52402">
    <property type="entry name" value="Adenine nucleotide alpha hydrolases-like"/>
    <property type="match status" value="2"/>
</dbReference>
<feature type="domain" description="Phosphoadenosine phosphosulphate reductase" evidence="14">
    <location>
        <begin position="202"/>
        <end position="271"/>
    </location>
</feature>
<comment type="catalytic activity">
    <reaction evidence="12">
        <text>FMN + ATP + H(+) = FAD + diphosphate</text>
        <dbReference type="Rhea" id="RHEA:17237"/>
        <dbReference type="ChEBI" id="CHEBI:15378"/>
        <dbReference type="ChEBI" id="CHEBI:30616"/>
        <dbReference type="ChEBI" id="CHEBI:33019"/>
        <dbReference type="ChEBI" id="CHEBI:57692"/>
        <dbReference type="ChEBI" id="CHEBI:58210"/>
        <dbReference type="EC" id="2.7.7.2"/>
    </reaction>
</comment>
<accession>A0A854QJ18</accession>
<dbReference type="OrthoDB" id="270728at2759"/>
<reference evidence="15 16" key="1">
    <citation type="submission" date="2017-06" db="EMBL/GenBank/DDBJ databases">
        <title>Global population genomics of the pathogenic fungus Cryptococcus neoformans var. grubii.</title>
        <authorList>
            <person name="Cuomo C."/>
            <person name="Litvintseva A."/>
            <person name="Chen Y."/>
            <person name="Young S."/>
            <person name="Zeng Q."/>
            <person name="Chapman S."/>
            <person name="Gujja S."/>
            <person name="Saif S."/>
            <person name="Birren B."/>
        </authorList>
    </citation>
    <scope>NUCLEOTIDE SEQUENCE [LARGE SCALE GENOMIC DNA]</scope>
    <source>
        <strain evidence="15 16">Tu259-1</strain>
    </source>
</reference>
<dbReference type="Proteomes" id="UP000199727">
    <property type="component" value="Unassembled WGS sequence"/>
</dbReference>
<dbReference type="Pfam" id="PF01507">
    <property type="entry name" value="PAPS_reduct"/>
    <property type="match status" value="1"/>
</dbReference>
<feature type="region of interest" description="Disordered" evidence="13">
    <location>
        <begin position="77"/>
        <end position="140"/>
    </location>
</feature>
<evidence type="ECO:0000256" key="2">
    <source>
        <dbReference type="ARBA" id="ARBA00012393"/>
    </source>
</evidence>
<evidence type="ECO:0000256" key="6">
    <source>
        <dbReference type="ARBA" id="ARBA00022695"/>
    </source>
</evidence>
<evidence type="ECO:0000256" key="1">
    <source>
        <dbReference type="ARBA" id="ARBA00004726"/>
    </source>
</evidence>
<evidence type="ECO:0000256" key="3">
    <source>
        <dbReference type="ARBA" id="ARBA00022630"/>
    </source>
</evidence>
<evidence type="ECO:0000256" key="10">
    <source>
        <dbReference type="ARBA" id="ARBA00031145"/>
    </source>
</evidence>
<gene>
    <name evidence="15" type="ORF">C361_02828</name>
</gene>
<dbReference type="Gene3D" id="3.40.50.620">
    <property type="entry name" value="HUPs"/>
    <property type="match status" value="1"/>
</dbReference>
<keyword evidence="5 15" id="KW-0808">Transferase</keyword>
<dbReference type="AlphaFoldDB" id="A0A854QJ18"/>
<name>A0A854QJ18_CRYNE</name>
<dbReference type="InterPro" id="IPR002500">
    <property type="entry name" value="PAPS_reduct_dom"/>
</dbReference>
<comment type="caution">
    <text evidence="15">The sequence shown here is derived from an EMBL/GenBank/DDBJ whole genome shotgun (WGS) entry which is preliminary data.</text>
</comment>
<dbReference type="CDD" id="cd23948">
    <property type="entry name" value="FAD_synthase"/>
    <property type="match status" value="1"/>
</dbReference>
<dbReference type="PANTHER" id="PTHR23293:SF9">
    <property type="entry name" value="FAD SYNTHASE"/>
    <property type="match status" value="1"/>
</dbReference>
<keyword evidence="9" id="KW-0067">ATP-binding</keyword>
<feature type="compositionally biased region" description="Basic and acidic residues" evidence="13">
    <location>
        <begin position="287"/>
        <end position="302"/>
    </location>
</feature>
<evidence type="ECO:0000256" key="12">
    <source>
        <dbReference type="ARBA" id="ARBA00049494"/>
    </source>
</evidence>
<keyword evidence="7" id="KW-0547">Nucleotide-binding</keyword>
<sequence length="302" mass="32920">MTDVSQSLHTLLERAQKQDPLGKLINEALVLIESVIDILGEEAVAISFNGGKDCTVLLHLYAAVLYARHTPSLPHHLLPKPSPNITIPPLPSRAPQEPLSPQPVLPPSLPACTPPSITPPTTNPSPPSSHPHSTHHHPPTDLPYPPIRSIYITAPNPFAELDEFVLSSSKLYGLDLYRFGGGMKAALEEWLGCGGGRGVKGVLVGIRQGDPNDAVDIIAPTDPSWPQFIRVHPILHWTYSDVWNFLLELQVPYCILYDHGYTSLGSTTNTLPNPLLKSGNVEGGWEPAHRLKDASQERAGRH</sequence>
<dbReference type="PANTHER" id="PTHR23293">
    <property type="entry name" value="FAD SYNTHETASE-RELATED FMN ADENYLYLTRANSFERASE"/>
    <property type="match status" value="1"/>
</dbReference>
<proteinExistence type="predicted"/>
<keyword evidence="6 15" id="KW-0548">Nucleotidyltransferase</keyword>
<dbReference type="EC" id="2.7.7.2" evidence="2"/>
<evidence type="ECO:0000256" key="11">
    <source>
        <dbReference type="ARBA" id="ARBA00031871"/>
    </source>
</evidence>
<comment type="pathway">
    <text evidence="1">Cofactor biosynthesis; FAD biosynthesis; FAD from FMN: step 1/1.</text>
</comment>
<evidence type="ECO:0000256" key="5">
    <source>
        <dbReference type="ARBA" id="ARBA00022679"/>
    </source>
</evidence>
<dbReference type="GO" id="GO:0005524">
    <property type="term" value="F:ATP binding"/>
    <property type="evidence" value="ECO:0007669"/>
    <property type="project" value="UniProtKB-KW"/>
</dbReference>